<dbReference type="RefSeq" id="WP_069833870.1">
    <property type="nucleotide sequence ID" value="NZ_MDGQ01000003.1"/>
</dbReference>
<dbReference type="STRING" id="1563681.BFP71_02485"/>
<protein>
    <recommendedName>
        <fullName evidence="4">Carboxypeptidase regulatory-like domain-containing protein</fullName>
    </recommendedName>
</protein>
<comment type="caution">
    <text evidence="2">The sequence shown here is derived from an EMBL/GenBank/DDBJ whole genome shotgun (WGS) entry which is preliminary data.</text>
</comment>
<accession>A0A1E5T5D7</accession>
<organism evidence="2 3">
    <name type="scientific">Roseivirga misakiensis</name>
    <dbReference type="NCBI Taxonomy" id="1563681"/>
    <lineage>
        <taxon>Bacteria</taxon>
        <taxon>Pseudomonadati</taxon>
        <taxon>Bacteroidota</taxon>
        <taxon>Cytophagia</taxon>
        <taxon>Cytophagales</taxon>
        <taxon>Roseivirgaceae</taxon>
        <taxon>Roseivirga</taxon>
    </lineage>
</organism>
<evidence type="ECO:0000256" key="1">
    <source>
        <dbReference type="SAM" id="SignalP"/>
    </source>
</evidence>
<reference evidence="2 3" key="1">
    <citation type="submission" date="2016-08" db="EMBL/GenBank/DDBJ databases">
        <title>Draft genome of Fabibacter sp. strain SK-8.</title>
        <authorList>
            <person name="Wong S.-K."/>
            <person name="Hamasaki K."/>
            <person name="Yoshizawa S."/>
        </authorList>
    </citation>
    <scope>NUCLEOTIDE SEQUENCE [LARGE SCALE GENOMIC DNA]</scope>
    <source>
        <strain evidence="2 3">SK-8</strain>
    </source>
</reference>
<feature type="signal peptide" evidence="1">
    <location>
        <begin position="1"/>
        <end position="28"/>
    </location>
</feature>
<dbReference type="AlphaFoldDB" id="A0A1E5T5D7"/>
<dbReference type="Proteomes" id="UP000095552">
    <property type="component" value="Unassembled WGS sequence"/>
</dbReference>
<keyword evidence="1" id="KW-0732">Signal</keyword>
<proteinExistence type="predicted"/>
<gene>
    <name evidence="2" type="ORF">BFP71_02485</name>
</gene>
<evidence type="ECO:0000313" key="3">
    <source>
        <dbReference type="Proteomes" id="UP000095552"/>
    </source>
</evidence>
<dbReference type="OrthoDB" id="1115630at2"/>
<dbReference type="EMBL" id="MDGQ01000003">
    <property type="protein sequence ID" value="OEK06558.1"/>
    <property type="molecule type" value="Genomic_DNA"/>
</dbReference>
<feature type="chain" id="PRO_5009186081" description="Carboxypeptidase regulatory-like domain-containing protein" evidence="1">
    <location>
        <begin position="29"/>
        <end position="215"/>
    </location>
</feature>
<keyword evidence="3" id="KW-1185">Reference proteome</keyword>
<evidence type="ECO:0000313" key="2">
    <source>
        <dbReference type="EMBL" id="OEK06558.1"/>
    </source>
</evidence>
<sequence length="215" mass="24432">MKRNTLKYYLTLSLVIFTLAFSSGSLQAQDNEDRLIVQLSALVMNADSTRTIPFVHIFNQRGRGDNTDFRGWINHAFFAGDSLTISAVGFKNQRVKVPEDIGDQWTVIFALESEARELDPVEVNPFPSEELFKEAILAMNLTDDQENVMSNFAPEVIQELIRSTPLTASPSANYRYMLNQQFNNLQQRAGPRANPLLNPFAWGQFINSLKKKKKK</sequence>
<evidence type="ECO:0008006" key="4">
    <source>
        <dbReference type="Google" id="ProtNLM"/>
    </source>
</evidence>
<name>A0A1E5T5D7_9BACT</name>